<comment type="similarity">
    <text evidence="1">Belongs to the class-IV pyridoxal-phosphate-dependent aminotransferase family.</text>
</comment>
<evidence type="ECO:0000256" key="2">
    <source>
        <dbReference type="ARBA" id="ARBA00023304"/>
    </source>
</evidence>
<dbReference type="eggNOG" id="ENOG502Z954">
    <property type="taxonomic scope" value="Bacteria"/>
</dbReference>
<evidence type="ECO:0000313" key="3">
    <source>
        <dbReference type="EMBL" id="ABP71539.1"/>
    </source>
</evidence>
<keyword evidence="2" id="KW-0100">Branched-chain amino acid biosynthesis</keyword>
<protein>
    <recommendedName>
        <fullName evidence="4">Branched-chain amino acid aminotransferase</fullName>
    </recommendedName>
</protein>
<dbReference type="HOGENOM" id="CLU_033907_1_1_5"/>
<evidence type="ECO:0008006" key="4">
    <source>
        <dbReference type="Google" id="ProtNLM"/>
    </source>
</evidence>
<dbReference type="InterPro" id="IPR027417">
    <property type="entry name" value="P-loop_NTPase"/>
</dbReference>
<dbReference type="EMBL" id="CP000661">
    <property type="protein sequence ID" value="ABP71539.1"/>
    <property type="molecule type" value="Genomic_DNA"/>
</dbReference>
<dbReference type="KEGG" id="rsq:Rsph17025_2652"/>
<dbReference type="PANTHER" id="PTHR42743:SF11">
    <property type="entry name" value="AMINODEOXYCHORISMATE LYASE"/>
    <property type="match status" value="1"/>
</dbReference>
<sequence>MRIAMWSGPRNLSTAMMYAFATRGDCGVWDEPFYAAYLKVTGIDHPMRAQILAAHETDPDVIARRCAGDAPGGEPLFYQKQMTMHMVPGFDRSFMRSCENVFLVRHPARVVASYARKREGPTLADIGYVQQAELFDEVAGWLGRPPLVIDCADIRRNPGAALANLCAGLGIPYSEAMLNWPAGGHPSDGIWASHWYGAVHRSTGFDEPEGPLPDLSPPDSELVRQALPHYERLAAHRIRT</sequence>
<dbReference type="PANTHER" id="PTHR42743">
    <property type="entry name" value="AMINO-ACID AMINOTRANSFERASE"/>
    <property type="match status" value="1"/>
</dbReference>
<reference evidence="3" key="1">
    <citation type="submission" date="2007-04" db="EMBL/GenBank/DDBJ databases">
        <title>Complete sequence of chromosome of Rhodobacter sphaeroides ATCC 17025.</title>
        <authorList>
            <consortium name="US DOE Joint Genome Institute"/>
            <person name="Copeland A."/>
            <person name="Lucas S."/>
            <person name="Lapidus A."/>
            <person name="Barry K."/>
            <person name="Detter J.C."/>
            <person name="Glavina del Rio T."/>
            <person name="Hammon N."/>
            <person name="Israni S."/>
            <person name="Dalin E."/>
            <person name="Tice H."/>
            <person name="Pitluck S."/>
            <person name="Chertkov O."/>
            <person name="Brettin T."/>
            <person name="Bruce D."/>
            <person name="Han C."/>
            <person name="Schmutz J."/>
            <person name="Larimer F."/>
            <person name="Land M."/>
            <person name="Hauser L."/>
            <person name="Kyrpides N."/>
            <person name="Kim E."/>
            <person name="Richardson P."/>
            <person name="Mackenzie C."/>
            <person name="Choudhary M."/>
            <person name="Donohue T.J."/>
            <person name="Kaplan S."/>
        </authorList>
    </citation>
    <scope>NUCLEOTIDE SEQUENCE [LARGE SCALE GENOMIC DNA]</scope>
    <source>
        <strain evidence="3">ATCC 17025</strain>
    </source>
</reference>
<evidence type="ECO:0000256" key="1">
    <source>
        <dbReference type="ARBA" id="ARBA00009320"/>
    </source>
</evidence>
<dbReference type="BioCyc" id="RSPH349102:G1G8M-2732-MONOMER"/>
<dbReference type="SUPFAM" id="SSF52540">
    <property type="entry name" value="P-loop containing nucleoside triphosphate hydrolases"/>
    <property type="match status" value="1"/>
</dbReference>
<gene>
    <name evidence="3" type="ordered locus">Rsph17025_2652</name>
</gene>
<keyword evidence="2" id="KW-0028">Amino-acid biosynthesis</keyword>
<proteinExistence type="inferred from homology"/>
<name>A4WVX5_CERS5</name>
<dbReference type="InterPro" id="IPR050571">
    <property type="entry name" value="Class-IV_PLP-Dep_Aminotrnsfr"/>
</dbReference>
<accession>A4WVX5</accession>
<dbReference type="Gene3D" id="3.40.50.300">
    <property type="entry name" value="P-loop containing nucleotide triphosphate hydrolases"/>
    <property type="match status" value="1"/>
</dbReference>
<dbReference type="Pfam" id="PF19798">
    <property type="entry name" value="Sulfotransfer_5"/>
    <property type="match status" value="1"/>
</dbReference>
<organism evidence="3">
    <name type="scientific">Cereibacter sphaeroides (strain ATCC 17025 / ATH 2.4.3)</name>
    <name type="common">Rhodobacter sphaeroides</name>
    <dbReference type="NCBI Taxonomy" id="349102"/>
    <lineage>
        <taxon>Bacteria</taxon>
        <taxon>Pseudomonadati</taxon>
        <taxon>Pseudomonadota</taxon>
        <taxon>Alphaproteobacteria</taxon>
        <taxon>Rhodobacterales</taxon>
        <taxon>Paracoccaceae</taxon>
        <taxon>Cereibacter</taxon>
    </lineage>
</organism>
<dbReference type="GO" id="GO:0009082">
    <property type="term" value="P:branched-chain amino acid biosynthetic process"/>
    <property type="evidence" value="ECO:0007669"/>
    <property type="project" value="UniProtKB-KW"/>
</dbReference>
<dbReference type="STRING" id="349102.Rsph17025_2652"/>
<dbReference type="AlphaFoldDB" id="A4WVX5"/>